<gene>
    <name evidence="4" type="primary">sgrR</name>
    <name evidence="4" type="ORF">BRLA_c040500</name>
</gene>
<evidence type="ECO:0000259" key="2">
    <source>
        <dbReference type="Pfam" id="PF00496"/>
    </source>
</evidence>
<dbReference type="PANTHER" id="PTHR30290">
    <property type="entry name" value="PERIPLASMIC BINDING COMPONENT OF ABC TRANSPORTER"/>
    <property type="match status" value="1"/>
</dbReference>
<dbReference type="Proteomes" id="UP000005850">
    <property type="component" value="Chromosome"/>
</dbReference>
<dbReference type="PANTHER" id="PTHR30290:SF72">
    <property type="entry name" value="HTH-TYPE TRANSCRIPTIONAL REGULATOR SGRR"/>
    <property type="match status" value="1"/>
</dbReference>
<dbReference type="EMBL" id="CP007806">
    <property type="protein sequence ID" value="AIG28327.1"/>
    <property type="molecule type" value="Genomic_DNA"/>
</dbReference>
<feature type="domain" description="Transcriptional regulator SgrR N-terminal HTH" evidence="3">
    <location>
        <begin position="29"/>
        <end position="111"/>
    </location>
</feature>
<name>A0A075R6U6_BRELA</name>
<dbReference type="Gene3D" id="3.40.190.10">
    <property type="entry name" value="Periplasmic binding protein-like II"/>
    <property type="match status" value="1"/>
</dbReference>
<dbReference type="AlphaFoldDB" id="A0A075R6U6"/>
<dbReference type="InterPro" id="IPR000914">
    <property type="entry name" value="SBP_5_dom"/>
</dbReference>
<keyword evidence="5" id="KW-1185">Reference proteome</keyword>
<evidence type="ECO:0000313" key="5">
    <source>
        <dbReference type="Proteomes" id="UP000005850"/>
    </source>
</evidence>
<organism evidence="4 5">
    <name type="scientific">Brevibacillus laterosporus LMG 15441</name>
    <dbReference type="NCBI Taxonomy" id="1042163"/>
    <lineage>
        <taxon>Bacteria</taxon>
        <taxon>Bacillati</taxon>
        <taxon>Bacillota</taxon>
        <taxon>Bacilli</taxon>
        <taxon>Bacillales</taxon>
        <taxon>Paenibacillaceae</taxon>
        <taxon>Brevibacillus</taxon>
    </lineage>
</organism>
<dbReference type="InterPro" id="IPR025370">
    <property type="entry name" value="SgrR_HTH_N"/>
</dbReference>
<dbReference type="Pfam" id="PF00496">
    <property type="entry name" value="SBP_bac_5"/>
    <property type="match status" value="1"/>
</dbReference>
<feature type="domain" description="Solute-binding protein family 5" evidence="2">
    <location>
        <begin position="189"/>
        <end position="502"/>
    </location>
</feature>
<evidence type="ECO:0000313" key="4">
    <source>
        <dbReference type="EMBL" id="AIG28327.1"/>
    </source>
</evidence>
<evidence type="ECO:0000256" key="1">
    <source>
        <dbReference type="ARBA" id="ARBA00023125"/>
    </source>
</evidence>
<dbReference type="GO" id="GO:0003677">
    <property type="term" value="F:DNA binding"/>
    <property type="evidence" value="ECO:0007669"/>
    <property type="project" value="UniProtKB-KW"/>
</dbReference>
<dbReference type="SUPFAM" id="SSF53850">
    <property type="entry name" value="Periplasmic binding protein-like II"/>
    <property type="match status" value="1"/>
</dbReference>
<dbReference type="HOGENOM" id="CLU_017028_12_4_9"/>
<dbReference type="Pfam" id="PF12793">
    <property type="entry name" value="SgrR_N"/>
    <property type="match status" value="1"/>
</dbReference>
<reference evidence="4 5" key="1">
    <citation type="journal article" date="2011" name="J. Bacteriol.">
        <title>Genome sequence of Brevibacillus laterosporus LMG 15441, a pathogen of invertebrates.</title>
        <authorList>
            <person name="Djukic M."/>
            <person name="Poehlein A."/>
            <person name="Thurmer A."/>
            <person name="Daniel R."/>
        </authorList>
    </citation>
    <scope>NUCLEOTIDE SEQUENCE [LARGE SCALE GENOMIC DNA]</scope>
    <source>
        <strain evidence="4 5">LMG 15441</strain>
    </source>
</reference>
<dbReference type="STRING" id="1042163.BRLA_c040500"/>
<accession>A0A075R6U6</accession>
<dbReference type="KEGG" id="blr:BRLA_c040500"/>
<proteinExistence type="predicted"/>
<keyword evidence="1" id="KW-0238">DNA-binding</keyword>
<dbReference type="eggNOG" id="COG4533">
    <property type="taxonomic scope" value="Bacteria"/>
</dbReference>
<dbReference type="Gene3D" id="3.10.105.10">
    <property type="entry name" value="Dipeptide-binding Protein, Domain 3"/>
    <property type="match status" value="1"/>
</dbReference>
<dbReference type="InterPro" id="IPR039424">
    <property type="entry name" value="SBP_5"/>
</dbReference>
<evidence type="ECO:0000259" key="3">
    <source>
        <dbReference type="Pfam" id="PF12793"/>
    </source>
</evidence>
<dbReference type="GO" id="GO:0015833">
    <property type="term" value="P:peptide transport"/>
    <property type="evidence" value="ECO:0007669"/>
    <property type="project" value="TreeGrafter"/>
</dbReference>
<sequence length="625" mass="73132">MNKGKGRVDMYIIDDFVRFRTELIHIPLKEPISISLEQIATLLCCTTRNSRFILQKWIALQWIAWIPGKGRGNRSQLSFLVEPDEIVVSHAQQMIYSGQVAEALTLMQKYTVTLPRANERFQRWFRGQFGLQWEREQEQGKRIETLRLPLGEPLSVVDPIHAYLRSECHISQHICETLLRYNKTSGRMESHLAYHIEKNESGDRWTIFLRKGILFHHGQELLASDVIYSFHRLARENSPYQWLTREISEMIERDDRVIEIRLTGPNHLFDRYLGNEHLAIVPRDYVEQVGTDFARMPVGTGPFKLIRNDDGLVILEAFESYFGFRPHLDRVQFIALQKKTDENEQITTYGMWYEMDEVVNVEQTGEGDSGEWQRATSDDWCVQYLSCNQRKTGPTANLSFRQALQLILSPKQMLHELGGARHEVATCFASWKRDSLPKEESQRESELCLFEHVRLLLQQSNYQGESLRLHTFTDRDHVEDCEWIKEQCAMYGISIEVHYYAVSELLRPTTIEQADLIHDSATVGDDTELSLLEVFLSYNSFIYSHMKDEDRHSIDRAITHLQSLQSGIDQQKAIAEIEQMLQKQIAYLPLYRNRIGLMVDPRLHGIRINRQGHVDYRTLWYKHRS</sequence>
<dbReference type="GO" id="GO:1904680">
    <property type="term" value="F:peptide transmembrane transporter activity"/>
    <property type="evidence" value="ECO:0007669"/>
    <property type="project" value="TreeGrafter"/>
</dbReference>
<protein>
    <submittedName>
        <fullName evidence="4">HTH-type transcriptional regulator SgrR</fullName>
    </submittedName>
</protein>